<feature type="compositionally biased region" description="Gly residues" evidence="1">
    <location>
        <begin position="175"/>
        <end position="191"/>
    </location>
</feature>
<reference evidence="2" key="1">
    <citation type="submission" date="2018-06" db="EMBL/GenBank/DDBJ databases">
        <authorList>
            <person name="Zhirakovskaya E."/>
        </authorList>
    </citation>
    <scope>NUCLEOTIDE SEQUENCE</scope>
</reference>
<feature type="compositionally biased region" description="Low complexity" evidence="1">
    <location>
        <begin position="226"/>
        <end position="236"/>
    </location>
</feature>
<feature type="compositionally biased region" description="Basic and acidic residues" evidence="1">
    <location>
        <begin position="192"/>
        <end position="202"/>
    </location>
</feature>
<feature type="non-terminal residue" evidence="2">
    <location>
        <position position="1"/>
    </location>
</feature>
<sequence>SVAAPQRLELVLSSVPIRPSATQSASWAGALAGVDDLTSESTTAQEEYTGVRGAFVLRPDDQASAQTLSRQARGDDRLGWSLWWQPLDGRSDPARVASGLVSCHFQMFFGREMLDSLTAYSTTAMPTYIKVEVETLSGLYADYLFEVVWTVDSLVDDQATETGTTTTSETDEGNGTVGGRGGREGAGAGRGGGDRRGRDPRARPNPNRPQGVQPGRQVDGQPQRTGRPGRPADGQQRPGGGRPTGPSGGGGGGGL</sequence>
<name>A0A3B1DNJ7_9ZZZZ</name>
<evidence type="ECO:0000256" key="1">
    <source>
        <dbReference type="SAM" id="MobiDB-lite"/>
    </source>
</evidence>
<proteinExistence type="predicted"/>
<feature type="region of interest" description="Disordered" evidence="1">
    <location>
        <begin position="160"/>
        <end position="255"/>
    </location>
</feature>
<dbReference type="EMBL" id="UOGK01000679">
    <property type="protein sequence ID" value="VAX42342.1"/>
    <property type="molecule type" value="Genomic_DNA"/>
</dbReference>
<gene>
    <name evidence="2" type="ORF">MNBD_PLANCTO03-529</name>
</gene>
<evidence type="ECO:0000313" key="2">
    <source>
        <dbReference type="EMBL" id="VAX42342.1"/>
    </source>
</evidence>
<organism evidence="2">
    <name type="scientific">hydrothermal vent metagenome</name>
    <dbReference type="NCBI Taxonomy" id="652676"/>
    <lineage>
        <taxon>unclassified sequences</taxon>
        <taxon>metagenomes</taxon>
        <taxon>ecological metagenomes</taxon>
    </lineage>
</organism>
<feature type="compositionally biased region" description="Gly residues" evidence="1">
    <location>
        <begin position="237"/>
        <end position="255"/>
    </location>
</feature>
<accession>A0A3B1DNJ7</accession>
<protein>
    <submittedName>
        <fullName evidence="2">Uncharacterized protein</fullName>
    </submittedName>
</protein>
<dbReference type="AlphaFoldDB" id="A0A3B1DNJ7"/>